<keyword evidence="1" id="KW-1133">Transmembrane helix</keyword>
<name>A0ABY0C2G6_9GAMM</name>
<evidence type="ECO:0000313" key="2">
    <source>
        <dbReference type="EMBL" id="RUO31849.1"/>
    </source>
</evidence>
<comment type="caution">
    <text evidence="2">The sequence shown here is derived from an EMBL/GenBank/DDBJ whole genome shotgun (WGS) entry which is preliminary data.</text>
</comment>
<dbReference type="RefSeq" id="WP_126788051.1">
    <property type="nucleotide sequence ID" value="NZ_PIPN01000001.1"/>
</dbReference>
<feature type="transmembrane region" description="Helical" evidence="1">
    <location>
        <begin position="13"/>
        <end position="33"/>
    </location>
</feature>
<keyword evidence="1" id="KW-0472">Membrane</keyword>
<reference evidence="2 3" key="1">
    <citation type="journal article" date="2018" name="Front. Microbiol.">
        <title>Genome-Based Analysis Reveals the Taxonomy and Diversity of the Family Idiomarinaceae.</title>
        <authorList>
            <person name="Liu Y."/>
            <person name="Lai Q."/>
            <person name="Shao Z."/>
        </authorList>
    </citation>
    <scope>NUCLEOTIDE SEQUENCE [LARGE SCALE GENOMIC DNA]</scope>
    <source>
        <strain evidence="2 3">GBSy1</strain>
    </source>
</reference>
<feature type="transmembrane region" description="Helical" evidence="1">
    <location>
        <begin position="81"/>
        <end position="108"/>
    </location>
</feature>
<protein>
    <recommendedName>
        <fullName evidence="4">DUF2721 domain-containing protein</fullName>
    </recommendedName>
</protein>
<evidence type="ECO:0000313" key="3">
    <source>
        <dbReference type="Proteomes" id="UP000287410"/>
    </source>
</evidence>
<proteinExistence type="predicted"/>
<organism evidence="2 3">
    <name type="scientific">Aliidiomarina sedimenti</name>
    <dbReference type="NCBI Taxonomy" id="1933879"/>
    <lineage>
        <taxon>Bacteria</taxon>
        <taxon>Pseudomonadati</taxon>
        <taxon>Pseudomonadota</taxon>
        <taxon>Gammaproteobacteria</taxon>
        <taxon>Alteromonadales</taxon>
        <taxon>Idiomarinaceae</taxon>
        <taxon>Aliidiomarina</taxon>
    </lineage>
</organism>
<evidence type="ECO:0000256" key="1">
    <source>
        <dbReference type="SAM" id="Phobius"/>
    </source>
</evidence>
<gene>
    <name evidence="2" type="ORF">CWE12_02300</name>
</gene>
<dbReference type="Proteomes" id="UP000287410">
    <property type="component" value="Unassembled WGS sequence"/>
</dbReference>
<dbReference type="EMBL" id="PIPN01000001">
    <property type="protein sequence ID" value="RUO31849.1"/>
    <property type="molecule type" value="Genomic_DNA"/>
</dbReference>
<keyword evidence="1" id="KW-0812">Transmembrane</keyword>
<sequence length="177" mass="19527">MSSLIEPVLLNDFAPFLSVAMAINFVSSFWDGVRNKAVNNLDSHRDSFISELNAVYTSGDSERSESVVNLSNEAETYKQKLSWLSILATTISVLVVISLFILLAWIGFVPKQELTVAQAMLITSLSIIPSALLRAYGTYYSKISVNKLKIKSEIMKSAAKAAIQDNQQAAYKKSPKK</sequence>
<evidence type="ECO:0008006" key="4">
    <source>
        <dbReference type="Google" id="ProtNLM"/>
    </source>
</evidence>
<accession>A0ABY0C2G6</accession>
<feature type="transmembrane region" description="Helical" evidence="1">
    <location>
        <begin position="114"/>
        <end position="133"/>
    </location>
</feature>
<keyword evidence="3" id="KW-1185">Reference proteome</keyword>